<evidence type="ECO:0000256" key="4">
    <source>
        <dbReference type="ARBA" id="ARBA00022729"/>
    </source>
</evidence>
<dbReference type="OrthoDB" id="5243526at2"/>
<dbReference type="InterPro" id="IPR039424">
    <property type="entry name" value="SBP_5"/>
</dbReference>
<dbReference type="EMBL" id="PDJH01000001">
    <property type="protein sequence ID" value="PFG36785.1"/>
    <property type="molecule type" value="Genomic_DNA"/>
</dbReference>
<dbReference type="GO" id="GO:1904680">
    <property type="term" value="F:peptide transmembrane transporter activity"/>
    <property type="evidence" value="ECO:0007669"/>
    <property type="project" value="TreeGrafter"/>
</dbReference>
<dbReference type="GO" id="GO:0015833">
    <property type="term" value="P:peptide transport"/>
    <property type="evidence" value="ECO:0007669"/>
    <property type="project" value="TreeGrafter"/>
</dbReference>
<evidence type="ECO:0000313" key="7">
    <source>
        <dbReference type="EMBL" id="PFG36785.1"/>
    </source>
</evidence>
<feature type="domain" description="Solute-binding protein family 5" evidence="6">
    <location>
        <begin position="94"/>
        <end position="447"/>
    </location>
</feature>
<dbReference type="GO" id="GO:0042597">
    <property type="term" value="C:periplasmic space"/>
    <property type="evidence" value="ECO:0007669"/>
    <property type="project" value="UniProtKB-ARBA"/>
</dbReference>
<evidence type="ECO:0000259" key="6">
    <source>
        <dbReference type="Pfam" id="PF00496"/>
    </source>
</evidence>
<comment type="caution">
    <text evidence="7">The sequence shown here is derived from an EMBL/GenBank/DDBJ whole genome shotgun (WGS) entry which is preliminary data.</text>
</comment>
<evidence type="ECO:0000256" key="3">
    <source>
        <dbReference type="ARBA" id="ARBA00022448"/>
    </source>
</evidence>
<dbReference type="GO" id="GO:0030313">
    <property type="term" value="C:cell envelope"/>
    <property type="evidence" value="ECO:0007669"/>
    <property type="project" value="UniProtKB-SubCell"/>
</dbReference>
<evidence type="ECO:0000313" key="8">
    <source>
        <dbReference type="Proteomes" id="UP000221394"/>
    </source>
</evidence>
<dbReference type="PANTHER" id="PTHR30290">
    <property type="entry name" value="PERIPLASMIC BINDING COMPONENT OF ABC TRANSPORTER"/>
    <property type="match status" value="1"/>
</dbReference>
<accession>A0A2A9EES7</accession>
<dbReference type="InterPro" id="IPR000914">
    <property type="entry name" value="SBP_5_dom"/>
</dbReference>
<dbReference type="AlphaFoldDB" id="A0A2A9EES7"/>
<dbReference type="SUPFAM" id="SSF53850">
    <property type="entry name" value="Periplasmic binding protein-like II"/>
    <property type="match status" value="1"/>
</dbReference>
<dbReference type="RefSeq" id="WP_098457931.1">
    <property type="nucleotide sequence ID" value="NZ_PDJH01000001.1"/>
</dbReference>
<dbReference type="Gene3D" id="3.40.190.10">
    <property type="entry name" value="Periplasmic binding protein-like II"/>
    <property type="match status" value="1"/>
</dbReference>
<keyword evidence="8" id="KW-1185">Reference proteome</keyword>
<gene>
    <name evidence="7" type="ORF">ATL41_1524</name>
</gene>
<dbReference type="CDD" id="cd00995">
    <property type="entry name" value="PBP2_NikA_DppA_OppA_like"/>
    <property type="match status" value="1"/>
</dbReference>
<dbReference type="Gene3D" id="3.10.105.10">
    <property type="entry name" value="Dipeptide-binding Protein, Domain 3"/>
    <property type="match status" value="1"/>
</dbReference>
<dbReference type="GO" id="GO:0043190">
    <property type="term" value="C:ATP-binding cassette (ABC) transporter complex"/>
    <property type="evidence" value="ECO:0007669"/>
    <property type="project" value="InterPro"/>
</dbReference>
<evidence type="ECO:0000256" key="1">
    <source>
        <dbReference type="ARBA" id="ARBA00004196"/>
    </source>
</evidence>
<protein>
    <submittedName>
        <fullName evidence="7">Peptide/nickel transport system substrate-binding protein</fullName>
    </submittedName>
</protein>
<reference evidence="7 8" key="1">
    <citation type="submission" date="2017-10" db="EMBL/GenBank/DDBJ databases">
        <title>Sequencing the genomes of 1000 actinobacteria strains.</title>
        <authorList>
            <person name="Klenk H.-P."/>
        </authorList>
    </citation>
    <scope>NUCLEOTIDE SEQUENCE [LARGE SCALE GENOMIC DNA]</scope>
    <source>
        <strain evidence="7 8">DSM 21574</strain>
    </source>
</reference>
<dbReference type="PANTHER" id="PTHR30290:SF10">
    <property type="entry name" value="PERIPLASMIC OLIGOPEPTIDE-BINDING PROTEIN-RELATED"/>
    <property type="match status" value="1"/>
</dbReference>
<dbReference type="PIRSF" id="PIRSF002741">
    <property type="entry name" value="MppA"/>
    <property type="match status" value="1"/>
</dbReference>
<dbReference type="Pfam" id="PF00496">
    <property type="entry name" value="SBP_bac_5"/>
    <property type="match status" value="1"/>
</dbReference>
<organism evidence="7 8">
    <name type="scientific">Flavimobilis soli</name>
    <dbReference type="NCBI Taxonomy" id="442709"/>
    <lineage>
        <taxon>Bacteria</taxon>
        <taxon>Bacillati</taxon>
        <taxon>Actinomycetota</taxon>
        <taxon>Actinomycetes</taxon>
        <taxon>Micrococcales</taxon>
        <taxon>Jonesiaceae</taxon>
        <taxon>Flavimobilis</taxon>
    </lineage>
</organism>
<dbReference type="PROSITE" id="PS51257">
    <property type="entry name" value="PROKAR_LIPOPROTEIN"/>
    <property type="match status" value="1"/>
</dbReference>
<keyword evidence="3" id="KW-0813">Transport</keyword>
<feature type="chain" id="PRO_5038578491" evidence="5">
    <location>
        <begin position="30"/>
        <end position="537"/>
    </location>
</feature>
<comment type="similarity">
    <text evidence="2">Belongs to the bacterial solute-binding protein 5 family.</text>
</comment>
<dbReference type="Proteomes" id="UP000221394">
    <property type="component" value="Unassembled WGS sequence"/>
</dbReference>
<name>A0A2A9EES7_9MICO</name>
<dbReference type="InterPro" id="IPR030678">
    <property type="entry name" value="Peptide/Ni-bd"/>
</dbReference>
<keyword evidence="4 5" id="KW-0732">Signal</keyword>
<evidence type="ECO:0000256" key="2">
    <source>
        <dbReference type="ARBA" id="ARBA00005695"/>
    </source>
</evidence>
<comment type="subcellular location">
    <subcellularLocation>
        <location evidence="1">Cell envelope</location>
    </subcellularLocation>
</comment>
<evidence type="ECO:0000256" key="5">
    <source>
        <dbReference type="SAM" id="SignalP"/>
    </source>
</evidence>
<proteinExistence type="inferred from homology"/>
<sequence length="537" mass="57393">MSLRLTRPASRALATSLALGVVLALGACAPTKNDAAQPAASAAQADPNKTLDQITVGINGSLSTLNTAQTGMILNYYVGTSFAEGLVGVDAEGQLVPALAESWTQPDDTTWVYQLRDAKFSDGTPVTVEDVIFSINLFRDAERSPSTAYYWPELESVEKTGDREITIKLAGTSATFGWTPSAAAGLYVTSQKSYEAATAWGSAQDLLVTTGPFKVTEFAPDSHVQLERNADYWGAAPKAEKLRFDFITDDSTRLLAFQEGKLDLALGVPVDQVAQWEKAEGARIETVSNLSYQGLTFDSNLAPFDDVHARNAVAHAIDRTGVVDGILKSNAEVATGITSPEQLALNVGAEAAASAVAGLPQKEFDLDKAKAELAQSATPEGFTVSLTYPDSDPNLGKVSLALAENLKELGITLDVKEIPSSQWGAELGNGEQPVSWMSYTPPVPTDWPTDWLLGEWNPALFSDPAIFELQAKAATTTDPAERVDSVIEATRLALEETYYAPVFWGTSTTAVGPRVVAEDFTSYFFLTSWPGRIAATS</sequence>
<feature type="signal peptide" evidence="5">
    <location>
        <begin position="1"/>
        <end position="29"/>
    </location>
</feature>